<keyword evidence="4" id="KW-0804">Transcription</keyword>
<dbReference type="PANTHER" id="PTHR43133:SF25">
    <property type="entry name" value="RNA POLYMERASE SIGMA FACTOR RFAY-RELATED"/>
    <property type="match status" value="1"/>
</dbReference>
<dbReference type="InterPro" id="IPR039425">
    <property type="entry name" value="RNA_pol_sigma-70-like"/>
</dbReference>
<dbReference type="Pfam" id="PF08281">
    <property type="entry name" value="Sigma70_r4_2"/>
    <property type="match status" value="1"/>
</dbReference>
<feature type="domain" description="RNA polymerase sigma factor 70 region 4 type 2" evidence="6">
    <location>
        <begin position="55"/>
        <end position="106"/>
    </location>
</feature>
<reference evidence="7 8" key="1">
    <citation type="submission" date="2018-10" db="EMBL/GenBank/DDBJ databases">
        <authorList>
            <person name="Li J."/>
        </authorList>
    </citation>
    <scope>NUCLEOTIDE SEQUENCE [LARGE SCALE GENOMIC DNA]</scope>
    <source>
        <strain evidence="7 8">ZD1-4</strain>
    </source>
</reference>
<evidence type="ECO:0000313" key="7">
    <source>
        <dbReference type="EMBL" id="RLQ84536.1"/>
    </source>
</evidence>
<dbReference type="InterPro" id="IPR013324">
    <property type="entry name" value="RNA_pol_sigma_r3/r4-like"/>
</dbReference>
<protein>
    <submittedName>
        <fullName evidence="7">RNA polymerase sigma factor</fullName>
    </submittedName>
</protein>
<dbReference type="CDD" id="cd06171">
    <property type="entry name" value="Sigma70_r4"/>
    <property type="match status" value="1"/>
</dbReference>
<evidence type="ECO:0000256" key="5">
    <source>
        <dbReference type="SAM" id="MobiDB-lite"/>
    </source>
</evidence>
<dbReference type="GO" id="GO:0003677">
    <property type="term" value="F:DNA binding"/>
    <property type="evidence" value="ECO:0007669"/>
    <property type="project" value="InterPro"/>
</dbReference>
<dbReference type="PANTHER" id="PTHR43133">
    <property type="entry name" value="RNA POLYMERASE ECF-TYPE SIGMA FACTO"/>
    <property type="match status" value="1"/>
</dbReference>
<dbReference type="Proteomes" id="UP000282460">
    <property type="component" value="Unassembled WGS sequence"/>
</dbReference>
<keyword evidence="8" id="KW-1185">Reference proteome</keyword>
<evidence type="ECO:0000256" key="1">
    <source>
        <dbReference type="ARBA" id="ARBA00010641"/>
    </source>
</evidence>
<dbReference type="OrthoDB" id="3747638at2"/>
<accession>A0A3L7J1U5</accession>
<dbReference type="EMBL" id="RCWJ01000002">
    <property type="protein sequence ID" value="RLQ84536.1"/>
    <property type="molecule type" value="Genomic_DNA"/>
</dbReference>
<evidence type="ECO:0000256" key="4">
    <source>
        <dbReference type="ARBA" id="ARBA00023163"/>
    </source>
</evidence>
<organism evidence="7 8">
    <name type="scientific">Mycetocola zhadangensis</name>
    <dbReference type="NCBI Taxonomy" id="1164595"/>
    <lineage>
        <taxon>Bacteria</taxon>
        <taxon>Bacillati</taxon>
        <taxon>Actinomycetota</taxon>
        <taxon>Actinomycetes</taxon>
        <taxon>Micrococcales</taxon>
        <taxon>Microbacteriaceae</taxon>
        <taxon>Mycetocola</taxon>
    </lineage>
</organism>
<dbReference type="AlphaFoldDB" id="A0A3L7J1U5"/>
<evidence type="ECO:0000256" key="2">
    <source>
        <dbReference type="ARBA" id="ARBA00023015"/>
    </source>
</evidence>
<dbReference type="GO" id="GO:0016987">
    <property type="term" value="F:sigma factor activity"/>
    <property type="evidence" value="ECO:0007669"/>
    <property type="project" value="UniProtKB-KW"/>
</dbReference>
<dbReference type="Gene3D" id="1.10.10.10">
    <property type="entry name" value="Winged helix-like DNA-binding domain superfamily/Winged helix DNA-binding domain"/>
    <property type="match status" value="1"/>
</dbReference>
<dbReference type="InterPro" id="IPR036388">
    <property type="entry name" value="WH-like_DNA-bd_sf"/>
</dbReference>
<keyword evidence="2" id="KW-0805">Transcription regulation</keyword>
<dbReference type="GO" id="GO:0006352">
    <property type="term" value="P:DNA-templated transcription initiation"/>
    <property type="evidence" value="ECO:0007669"/>
    <property type="project" value="InterPro"/>
</dbReference>
<dbReference type="InterPro" id="IPR013249">
    <property type="entry name" value="RNA_pol_sigma70_r4_t2"/>
</dbReference>
<feature type="region of interest" description="Disordered" evidence="5">
    <location>
        <begin position="110"/>
        <end position="132"/>
    </location>
</feature>
<proteinExistence type="inferred from homology"/>
<name>A0A3L7J1U5_9MICO</name>
<dbReference type="SUPFAM" id="SSF88659">
    <property type="entry name" value="Sigma3 and sigma4 domains of RNA polymerase sigma factors"/>
    <property type="match status" value="1"/>
</dbReference>
<keyword evidence="3" id="KW-0731">Sigma factor</keyword>
<evidence type="ECO:0000313" key="8">
    <source>
        <dbReference type="Proteomes" id="UP000282460"/>
    </source>
</evidence>
<comment type="similarity">
    <text evidence="1">Belongs to the sigma-70 factor family. ECF subfamily.</text>
</comment>
<gene>
    <name evidence="7" type="ORF">D9V28_10220</name>
</gene>
<evidence type="ECO:0000256" key="3">
    <source>
        <dbReference type="ARBA" id="ARBA00023082"/>
    </source>
</evidence>
<evidence type="ECO:0000259" key="6">
    <source>
        <dbReference type="Pfam" id="PF08281"/>
    </source>
</evidence>
<comment type="caution">
    <text evidence="7">The sequence shown here is derived from an EMBL/GenBank/DDBJ whole genome shotgun (WGS) entry which is preliminary data.</text>
</comment>
<sequence>MVAYRRIDRLPDDSEEARMWLFGVARRVLANHRRGAVRRATIRLSYVDEPDKYSEVREAIEALPANQRELVQLVHWDGFSLREAAGIAGVSESTARGRYERARKRLHDSLRPAADAPVARLVPSGDAMAQPE</sequence>